<dbReference type="PANTHER" id="PTHR46434">
    <property type="entry name" value="GENETIC INTERACTOR OF PROHIBITINS 3, MITOCHONDRIAL"/>
    <property type="match status" value="1"/>
</dbReference>
<organism evidence="2 3">
    <name type="scientific">Marinicrinis sediminis</name>
    <dbReference type="NCBI Taxonomy" id="1652465"/>
    <lineage>
        <taxon>Bacteria</taxon>
        <taxon>Bacillati</taxon>
        <taxon>Bacillota</taxon>
        <taxon>Bacilli</taxon>
        <taxon>Bacillales</taxon>
        <taxon>Paenibacillaceae</taxon>
    </lineage>
</organism>
<dbReference type="InterPro" id="IPR050896">
    <property type="entry name" value="Mito_lipid_metab_GTPase"/>
</dbReference>
<name>A0ABW5R991_9BACL</name>
<comment type="caution">
    <text evidence="2">The sequence shown here is derived from an EMBL/GenBank/DDBJ whole genome shotgun (WGS) entry which is preliminary data.</text>
</comment>
<dbReference type="Pfam" id="PF01926">
    <property type="entry name" value="MMR_HSR1"/>
    <property type="match status" value="1"/>
</dbReference>
<keyword evidence="3" id="KW-1185">Reference proteome</keyword>
<dbReference type="EMBL" id="JBHUMM010000013">
    <property type="protein sequence ID" value="MFD2671611.1"/>
    <property type="molecule type" value="Genomic_DNA"/>
</dbReference>
<evidence type="ECO:0000313" key="2">
    <source>
        <dbReference type="EMBL" id="MFD2671611.1"/>
    </source>
</evidence>
<gene>
    <name evidence="2" type="primary">yqeH</name>
    <name evidence="2" type="ORF">ACFSUC_08335</name>
</gene>
<dbReference type="PANTHER" id="PTHR46434:SF1">
    <property type="entry name" value="GENETIC INTERACTOR OF PROHIBITINS 3, MITOCHONDRIAL"/>
    <property type="match status" value="1"/>
</dbReference>
<dbReference type="InterPro" id="IPR030378">
    <property type="entry name" value="G_CP_dom"/>
</dbReference>
<protein>
    <submittedName>
        <fullName evidence="2">Ribosome biogenesis GTPase YqeH</fullName>
    </submittedName>
</protein>
<dbReference type="PROSITE" id="PS51721">
    <property type="entry name" value="G_CP"/>
    <property type="match status" value="1"/>
</dbReference>
<dbReference type="InterPro" id="IPR006073">
    <property type="entry name" value="GTP-bd"/>
</dbReference>
<feature type="domain" description="CP-type G" evidence="1">
    <location>
        <begin position="64"/>
        <end position="227"/>
    </location>
</feature>
<dbReference type="InterPro" id="IPR048422">
    <property type="entry name" value="NOA1/YqeH-like_C"/>
</dbReference>
<dbReference type="Pfam" id="PF21516">
    <property type="entry name" value="YqeH-like_C"/>
    <property type="match status" value="1"/>
</dbReference>
<dbReference type="NCBIfam" id="TIGR03597">
    <property type="entry name" value="GTPase_YqeH"/>
    <property type="match status" value="1"/>
</dbReference>
<dbReference type="RefSeq" id="WP_379929098.1">
    <property type="nucleotide sequence ID" value="NZ_JBHUMM010000013.1"/>
</dbReference>
<dbReference type="InterPro" id="IPR027417">
    <property type="entry name" value="P-loop_NTPase"/>
</dbReference>
<dbReference type="Proteomes" id="UP001597497">
    <property type="component" value="Unassembled WGS sequence"/>
</dbReference>
<accession>A0ABW5R991</accession>
<reference evidence="3" key="1">
    <citation type="journal article" date="2019" name="Int. J. Syst. Evol. Microbiol.">
        <title>The Global Catalogue of Microorganisms (GCM) 10K type strain sequencing project: providing services to taxonomists for standard genome sequencing and annotation.</title>
        <authorList>
            <consortium name="The Broad Institute Genomics Platform"/>
            <consortium name="The Broad Institute Genome Sequencing Center for Infectious Disease"/>
            <person name="Wu L."/>
            <person name="Ma J."/>
        </authorList>
    </citation>
    <scope>NUCLEOTIDE SEQUENCE [LARGE SCALE GENOMIC DNA]</scope>
    <source>
        <strain evidence="3">KCTC 33676</strain>
    </source>
</reference>
<evidence type="ECO:0000259" key="1">
    <source>
        <dbReference type="PROSITE" id="PS51721"/>
    </source>
</evidence>
<dbReference type="InterPro" id="IPR019988">
    <property type="entry name" value="GTP-bd_ribosome_bgen_YqeH"/>
</dbReference>
<evidence type="ECO:0000313" key="3">
    <source>
        <dbReference type="Proteomes" id="UP001597497"/>
    </source>
</evidence>
<dbReference type="CDD" id="cd01855">
    <property type="entry name" value="YqeH"/>
    <property type="match status" value="1"/>
</dbReference>
<dbReference type="SUPFAM" id="SSF52540">
    <property type="entry name" value="P-loop containing nucleoside triphosphate hydrolases"/>
    <property type="match status" value="1"/>
</dbReference>
<sequence length="373" mass="42038">MDIREQLREQCSGCGVKLQHTDPQELGYLPRQAAEKGTAICQRCYRIKHYNEASDAVLNENDFLRILNEIGTTNSLVVNIIDIFDFEGSLIQGLPRFVGQNPVILAINKLDLLPKVTNVNKVINWVQHQAKQYGIRPVDVVILSAKKNLGFDYLIEAIQDHRQGRDVYVVGATNVGKSSVINRLIRDYSDLDEELTISQYPGTTLDVVKIPLERNASIIDTPGIVYHHRLTEMVHKRDLQSLLPQKPIKPAVYQLNEGQTLFFGSFARVDFVQGERQSFTIYHSNAIPIHRTKREKADELYAEHRGKMLAPPNEEGLAQLPDFSKHTLKIARGEKMDISISGLGWIKVNSDQGAIMEVQVPKGVKVSVRPSII</sequence>
<dbReference type="Gene3D" id="3.40.50.300">
    <property type="entry name" value="P-loop containing nucleotide triphosphate hydrolases"/>
    <property type="match status" value="1"/>
</dbReference>
<proteinExistence type="predicted"/>